<evidence type="ECO:0000256" key="1">
    <source>
        <dbReference type="ARBA" id="ARBA00001913"/>
    </source>
</evidence>
<keyword evidence="11" id="KW-1185">Reference proteome</keyword>
<comment type="similarity">
    <text evidence="2">Belongs to the polysaccharide lyase 8 family.</text>
</comment>
<name>A0A7X2ZXI4_9FLAO</name>
<comment type="caution">
    <text evidence="10">The sequence shown here is derived from an EMBL/GenBank/DDBJ whole genome shotgun (WGS) entry which is preliminary data.</text>
</comment>
<dbReference type="GO" id="GO:0016837">
    <property type="term" value="F:carbon-oxygen lyase activity, acting on polysaccharides"/>
    <property type="evidence" value="ECO:0007669"/>
    <property type="project" value="UniProtKB-ARBA"/>
</dbReference>
<dbReference type="SUPFAM" id="SSF49785">
    <property type="entry name" value="Galactose-binding domain-like"/>
    <property type="match status" value="1"/>
</dbReference>
<dbReference type="InterPro" id="IPR011013">
    <property type="entry name" value="Gal_mutarotase_sf_dom"/>
</dbReference>
<keyword evidence="6" id="KW-0732">Signal</keyword>
<dbReference type="Pfam" id="PF09093">
    <property type="entry name" value="Lyase_catalyt"/>
    <property type="match status" value="1"/>
</dbReference>
<dbReference type="GO" id="GO:0030246">
    <property type="term" value="F:carbohydrate binding"/>
    <property type="evidence" value="ECO:0007669"/>
    <property type="project" value="InterPro"/>
</dbReference>
<dbReference type="InterPro" id="IPR014718">
    <property type="entry name" value="GH-type_carb-bd"/>
</dbReference>
<evidence type="ECO:0008006" key="12">
    <source>
        <dbReference type="Google" id="ProtNLM"/>
    </source>
</evidence>
<evidence type="ECO:0000256" key="4">
    <source>
        <dbReference type="ARBA" id="ARBA00022837"/>
    </source>
</evidence>
<dbReference type="Proteomes" id="UP000540519">
    <property type="component" value="Unassembled WGS sequence"/>
</dbReference>
<keyword evidence="5" id="KW-0456">Lyase</keyword>
<dbReference type="InterPro" id="IPR008979">
    <property type="entry name" value="Galactose-bd-like_sf"/>
</dbReference>
<dbReference type="EMBL" id="RCNR01000076">
    <property type="protein sequence ID" value="MUH38232.1"/>
    <property type="molecule type" value="Genomic_DNA"/>
</dbReference>
<dbReference type="Pfam" id="PF09092">
    <property type="entry name" value="Lyase_N"/>
    <property type="match status" value="1"/>
</dbReference>
<dbReference type="InterPro" id="IPR008929">
    <property type="entry name" value="Chondroitin_lyas"/>
</dbReference>
<evidence type="ECO:0000313" key="11">
    <source>
        <dbReference type="Proteomes" id="UP000540519"/>
    </source>
</evidence>
<dbReference type="PANTHER" id="PTHR37322">
    <property type="match status" value="1"/>
</dbReference>
<protein>
    <recommendedName>
        <fullName evidence="12">Chondroitin ABC lyase</fullName>
    </recommendedName>
</protein>
<dbReference type="Gene3D" id="2.70.98.10">
    <property type="match status" value="1"/>
</dbReference>
<dbReference type="SUPFAM" id="SSF49863">
    <property type="entry name" value="Hyaluronate lyase-like, C-terminal domain"/>
    <property type="match status" value="1"/>
</dbReference>
<evidence type="ECO:0000259" key="8">
    <source>
        <dbReference type="Pfam" id="PF09092"/>
    </source>
</evidence>
<dbReference type="Gene3D" id="1.50.10.100">
    <property type="entry name" value="Chondroitin AC/alginate lyase"/>
    <property type="match status" value="1"/>
</dbReference>
<dbReference type="GO" id="GO:0005975">
    <property type="term" value="P:carbohydrate metabolic process"/>
    <property type="evidence" value="ECO:0007669"/>
    <property type="project" value="InterPro"/>
</dbReference>
<dbReference type="GO" id="GO:0005576">
    <property type="term" value="C:extracellular region"/>
    <property type="evidence" value="ECO:0007669"/>
    <property type="project" value="InterPro"/>
</dbReference>
<dbReference type="InterPro" id="IPR039174">
    <property type="entry name" value="Chondroitin_ABC_lyase"/>
</dbReference>
<dbReference type="GO" id="GO:0006027">
    <property type="term" value="P:glycosaminoglycan catabolic process"/>
    <property type="evidence" value="ECO:0007669"/>
    <property type="project" value="InterPro"/>
</dbReference>
<dbReference type="InterPro" id="IPR011071">
    <property type="entry name" value="Lyase_8-like_C"/>
</dbReference>
<proteinExistence type="inferred from homology"/>
<dbReference type="Pfam" id="PF02278">
    <property type="entry name" value="Lyase_8"/>
    <property type="match status" value="1"/>
</dbReference>
<dbReference type="SUPFAM" id="SSF48230">
    <property type="entry name" value="Chondroitin AC/alginate lyase"/>
    <property type="match status" value="1"/>
</dbReference>
<dbReference type="InterPro" id="IPR003159">
    <property type="entry name" value="Lyase_8_central_dom"/>
</dbReference>
<evidence type="ECO:0000256" key="5">
    <source>
        <dbReference type="ARBA" id="ARBA00023239"/>
    </source>
</evidence>
<dbReference type="SUPFAM" id="SSF74650">
    <property type="entry name" value="Galactose mutarotase-like"/>
    <property type="match status" value="1"/>
</dbReference>
<dbReference type="Gene3D" id="2.60.220.10">
    <property type="entry name" value="Polysaccharide lyase family 8-like, C-terminal"/>
    <property type="match status" value="1"/>
</dbReference>
<comment type="subunit">
    <text evidence="3">Monomer.</text>
</comment>
<feature type="domain" description="Lyase N-terminal" evidence="8">
    <location>
        <begin position="29"/>
        <end position="206"/>
    </location>
</feature>
<feature type="domain" description="Lyase catalytic" evidence="9">
    <location>
        <begin position="239"/>
        <end position="597"/>
    </location>
</feature>
<comment type="cofactor">
    <cofactor evidence="1">
        <name>Ca(2+)</name>
        <dbReference type="ChEBI" id="CHEBI:29108"/>
    </cofactor>
</comment>
<evidence type="ECO:0000313" key="10">
    <source>
        <dbReference type="EMBL" id="MUH38232.1"/>
    </source>
</evidence>
<sequence length="1069" mass="122438">MNKILLFLIALSYTIMTNAQDGYQPKKLMESFEEGLPPELSARGGQLSIDSLRMKQGKKSLRWDWIGNDALIFNTAIGYHKQRDLSKLEPIGRDKYLMNGHSSYDNKVVLEFPRGFFMWIYNEEASTRRLTFQFGRGDVVDCEFEYNLDFVGWRTVSIMYDRGDMRGIPRPDMDRMTILSPKTGKGTYYIDAVGLSLPMNPKTISANPQLPYIKPHTRLVTQYEHRLFEWSHNTPSFQLEEVTPEMVTALNALDEKAEEFILPPYQREELKDESINSIVKLYEQFEIKRDGDKIYGLPLVKGNIYSEHFAEMGLGNKFNEGCMTWKEHFSKALMKIASLYRSTDNEQDKNRLEEMFINLFDYGVDQGFDDGVGLGWIHHYSYEIREVGPAFYLMRDVLDKNNRLEKAIGIMKWFHGFGQVYREDLVYGVKGRVAADADDSQGLLKPRLYSALIMKNSPEKVRDLRHFSSFFSNITSNYANGLDEIFKPDGVTFHHAGHAQGYGGRGVDGAVSILYLLSHSPFKASADAQARMKKITQTLFDCLFTDDFVGPRAFASIRFSSYQLPSQYFNLPALIALSGDQYDEKMAGFYEQLIQAKEKPTQTDTYWLEKLEQKGEFKTYNYPKSRMLSYSLVGTRRENNDWMATVRGHSKYVYPYESWGPNYFAYPTFIANGYLDVSYPESLDSTTPKEGKWHEGYDWHRWPGVTSVYTPYEQIITSPGQHRDEGGEYPFSDQSFVGGVETVDGNSVFVFPFKGHDMFKLQSFTGKKSYFFFDDFVVCLGSNIKSGINEYPVETTILQDKILSGDDGLVTSNGTIAEFPFKNSLTKTKPFWLIDNRNTGYYIPKVPKNSSLTIQRENQTNPQYQAKGTTNGDFTTVLFNHGVAPQNAEYGYALIINADEKKMERFNTEMTGKSKPYQVIQHNEKAHIVSSPKNATTAYAIYDAHAKLESGLVKAVNRPSTFVVKEEAYGVKLAVSDPDLNIYDGQDDLMPDGTRIESSIYEHEWYYWPSRASKVQLTLKGEWKIKEQIKEMETATNKRAKIISSNKKETVIEFECKDGLSAEVFLEAY</sequence>
<dbReference type="Gene3D" id="2.60.120.430">
    <property type="entry name" value="Galactose-binding lectin"/>
    <property type="match status" value="1"/>
</dbReference>
<dbReference type="InterPro" id="IPR015177">
    <property type="entry name" value="Lyase_catalyt"/>
</dbReference>
<evidence type="ECO:0000259" key="7">
    <source>
        <dbReference type="Pfam" id="PF02278"/>
    </source>
</evidence>
<organism evidence="10 11">
    <name type="scientific">Zobellia amurskyensis</name>
    <dbReference type="NCBI Taxonomy" id="248905"/>
    <lineage>
        <taxon>Bacteria</taxon>
        <taxon>Pseudomonadati</taxon>
        <taxon>Bacteroidota</taxon>
        <taxon>Flavobacteriia</taxon>
        <taxon>Flavobacteriales</taxon>
        <taxon>Flavobacteriaceae</taxon>
        <taxon>Zobellia</taxon>
    </lineage>
</organism>
<evidence type="ECO:0000259" key="9">
    <source>
        <dbReference type="Pfam" id="PF09093"/>
    </source>
</evidence>
<evidence type="ECO:0000256" key="6">
    <source>
        <dbReference type="SAM" id="SignalP"/>
    </source>
</evidence>
<feature type="signal peptide" evidence="6">
    <location>
        <begin position="1"/>
        <end position="19"/>
    </location>
</feature>
<dbReference type="OrthoDB" id="6394136at2"/>
<keyword evidence="4" id="KW-0106">Calcium</keyword>
<evidence type="ECO:0000256" key="2">
    <source>
        <dbReference type="ARBA" id="ARBA00006699"/>
    </source>
</evidence>
<dbReference type="PANTHER" id="PTHR37322:SF3">
    <property type="entry name" value="CHONDROITIN SULFATE ABC EXOLYASE"/>
    <property type="match status" value="1"/>
</dbReference>
<dbReference type="InterPro" id="IPR015176">
    <property type="entry name" value="Lyase_N"/>
</dbReference>
<feature type="chain" id="PRO_5030820212" description="Chondroitin ABC lyase" evidence="6">
    <location>
        <begin position="20"/>
        <end position="1069"/>
    </location>
</feature>
<evidence type="ECO:0000256" key="3">
    <source>
        <dbReference type="ARBA" id="ARBA00011245"/>
    </source>
</evidence>
<reference evidence="10 11" key="1">
    <citation type="journal article" date="2019" name="Mar. Drugs">
        <title>Comparative Genomics and CAZyme Genome Repertoires of Marine Zobellia amurskyensis KMM 3526(T) and Zobellia laminariae KMM 3676(T).</title>
        <authorList>
            <person name="Chernysheva N."/>
            <person name="Bystritskaya E."/>
            <person name="Stenkova A."/>
            <person name="Golovkin I."/>
            <person name="Nedashkovskaya O."/>
            <person name="Isaeva M."/>
        </authorList>
    </citation>
    <scope>NUCLEOTIDE SEQUENCE [LARGE SCALE GENOMIC DNA]</scope>
    <source>
        <strain evidence="10 11">KMM 3526</strain>
    </source>
</reference>
<accession>A0A7X2ZXI4</accession>
<dbReference type="RefSeq" id="WP_155601291.1">
    <property type="nucleotide sequence ID" value="NZ_RCNR01000076.1"/>
</dbReference>
<gene>
    <name evidence="10" type="ORF">D9O36_20480</name>
</gene>
<feature type="domain" description="Polysaccharide lyase family 8 central" evidence="7">
    <location>
        <begin position="640"/>
        <end position="898"/>
    </location>
</feature>
<dbReference type="AlphaFoldDB" id="A0A7X2ZXI4"/>